<feature type="compositionally biased region" description="Basic and acidic residues" evidence="1">
    <location>
        <begin position="335"/>
        <end position="349"/>
    </location>
</feature>
<dbReference type="InterPro" id="IPR040256">
    <property type="entry name" value="At4g02000-like"/>
</dbReference>
<dbReference type="KEGG" id="eus:EUTSA_v10029226mg"/>
<feature type="compositionally biased region" description="Pro residues" evidence="1">
    <location>
        <begin position="1"/>
        <end position="18"/>
    </location>
</feature>
<dbReference type="OMA" id="ERYITAQ"/>
<feature type="region of interest" description="Disordered" evidence="1">
    <location>
        <begin position="1"/>
        <end position="32"/>
    </location>
</feature>
<dbReference type="PANTHER" id="PTHR31286:SF148">
    <property type="entry name" value="DUF4283 DOMAIN-CONTAINING PROTEIN"/>
    <property type="match status" value="1"/>
</dbReference>
<dbReference type="Proteomes" id="UP000030689">
    <property type="component" value="Unassembled WGS sequence"/>
</dbReference>
<evidence type="ECO:0000313" key="3">
    <source>
        <dbReference type="EMBL" id="ESQ38551.1"/>
    </source>
</evidence>
<evidence type="ECO:0000259" key="2">
    <source>
        <dbReference type="Pfam" id="PF14111"/>
    </source>
</evidence>
<reference evidence="3 4" key="1">
    <citation type="journal article" date="2013" name="Front. Plant Sci.">
        <title>The Reference Genome of the Halophytic Plant Eutrema salsugineum.</title>
        <authorList>
            <person name="Yang R."/>
            <person name="Jarvis D.E."/>
            <person name="Chen H."/>
            <person name="Beilstein M.A."/>
            <person name="Grimwood J."/>
            <person name="Jenkins J."/>
            <person name="Shu S."/>
            <person name="Prochnik S."/>
            <person name="Xin M."/>
            <person name="Ma C."/>
            <person name="Schmutz J."/>
            <person name="Wing R.A."/>
            <person name="Mitchell-Olds T."/>
            <person name="Schumaker K.S."/>
            <person name="Wang X."/>
        </authorList>
    </citation>
    <scope>NUCLEOTIDE SEQUENCE [LARGE SCALE GENOMIC DNA]</scope>
</reference>
<dbReference type="AlphaFoldDB" id="V4N0N2"/>
<accession>V4N0N2</accession>
<dbReference type="eggNOG" id="KOG1075">
    <property type="taxonomic scope" value="Eukaryota"/>
</dbReference>
<feature type="region of interest" description="Disordered" evidence="1">
    <location>
        <begin position="312"/>
        <end position="349"/>
    </location>
</feature>
<organism evidence="3 4">
    <name type="scientific">Eutrema salsugineum</name>
    <name type="common">Saltwater cress</name>
    <name type="synonym">Sisymbrium salsugineum</name>
    <dbReference type="NCBI Taxonomy" id="72664"/>
    <lineage>
        <taxon>Eukaryota</taxon>
        <taxon>Viridiplantae</taxon>
        <taxon>Streptophyta</taxon>
        <taxon>Embryophyta</taxon>
        <taxon>Tracheophyta</taxon>
        <taxon>Spermatophyta</taxon>
        <taxon>Magnoliopsida</taxon>
        <taxon>eudicotyledons</taxon>
        <taxon>Gunneridae</taxon>
        <taxon>Pentapetalae</taxon>
        <taxon>rosids</taxon>
        <taxon>malvids</taxon>
        <taxon>Brassicales</taxon>
        <taxon>Brassicaceae</taxon>
        <taxon>Eutremeae</taxon>
        <taxon>Eutrema</taxon>
    </lineage>
</organism>
<evidence type="ECO:0000256" key="1">
    <source>
        <dbReference type="SAM" id="MobiDB-lite"/>
    </source>
</evidence>
<name>V4N0N2_EUTSA</name>
<evidence type="ECO:0000313" key="4">
    <source>
        <dbReference type="Proteomes" id="UP000030689"/>
    </source>
</evidence>
<dbReference type="EMBL" id="KI517537">
    <property type="protein sequence ID" value="ESQ38551.1"/>
    <property type="molecule type" value="Genomic_DNA"/>
</dbReference>
<sequence length="349" mass="39114">MDPPPEPVVTSTPPPPLNDPLSSVSPSKKESYADVAQEAQSVDSGLEPVFVVANGVAEVMIPETILEDNPPLWKCFVVGYFMGEAPHVGTIHATVNRIWSSSVKTSKIDVQFLNKTTVLFRIADAQMRERVLKRKYWYIADTPLIIQNWNPESASSPPDLTALPLWVDLRGVPGYLFSQKGLSFLSRTTGRFVKLHPNTERCLRLDVARVLVEVNLQKPLIHKIAFQNNNGDHILVDVSYPWLPPRCAICQKWGHVEKSCQSGENVRILVRDDKEKAVEEQNPNHVEMEKMTETVSVQEIAQKLLNDLERTPPFKVVDSGSSSGTTVHSANLIPQEKDSKKEEWIADSY</sequence>
<dbReference type="Gramene" id="ESQ38551">
    <property type="protein sequence ID" value="ESQ38551"/>
    <property type="gene ID" value="EUTSA_v10029226mg"/>
</dbReference>
<protein>
    <recommendedName>
        <fullName evidence="2">DUF4283 domain-containing protein</fullName>
    </recommendedName>
</protein>
<keyword evidence="4" id="KW-1185">Reference proteome</keyword>
<dbReference type="InterPro" id="IPR025558">
    <property type="entry name" value="DUF4283"/>
</dbReference>
<proteinExistence type="predicted"/>
<feature type="domain" description="DUF4283" evidence="2">
    <location>
        <begin position="72"/>
        <end position="154"/>
    </location>
</feature>
<feature type="non-terminal residue" evidence="3">
    <location>
        <position position="349"/>
    </location>
</feature>
<gene>
    <name evidence="3" type="ORF">EUTSA_v10029226mg</name>
</gene>
<dbReference type="PANTHER" id="PTHR31286">
    <property type="entry name" value="GLYCINE-RICH CELL WALL STRUCTURAL PROTEIN 1.8-LIKE"/>
    <property type="match status" value="1"/>
</dbReference>
<dbReference type="Pfam" id="PF14111">
    <property type="entry name" value="DUF4283"/>
    <property type="match status" value="1"/>
</dbReference>